<dbReference type="SUPFAM" id="SSF82171">
    <property type="entry name" value="DPP6 N-terminal domain-like"/>
    <property type="match status" value="1"/>
</dbReference>
<keyword evidence="2" id="KW-1185">Reference proteome</keyword>
<proteinExistence type="predicted"/>
<accession>A0ABW6SYB9</accession>
<evidence type="ECO:0000313" key="1">
    <source>
        <dbReference type="EMBL" id="MFF3670014.1"/>
    </source>
</evidence>
<dbReference type="RefSeq" id="WP_387416278.1">
    <property type="nucleotide sequence ID" value="NZ_JBIASD010000026.1"/>
</dbReference>
<dbReference type="InterPro" id="IPR015943">
    <property type="entry name" value="WD40/YVTN_repeat-like_dom_sf"/>
</dbReference>
<comment type="caution">
    <text evidence="1">The sequence shown here is derived from an EMBL/GenBank/DDBJ whole genome shotgun (WGS) entry which is preliminary data.</text>
</comment>
<evidence type="ECO:0000313" key="2">
    <source>
        <dbReference type="Proteomes" id="UP001602013"/>
    </source>
</evidence>
<gene>
    <name evidence="1" type="ORF">ACFYXI_30955</name>
</gene>
<reference evidence="1 2" key="1">
    <citation type="submission" date="2024-10" db="EMBL/GenBank/DDBJ databases">
        <title>The Natural Products Discovery Center: Release of the First 8490 Sequenced Strains for Exploring Actinobacteria Biosynthetic Diversity.</title>
        <authorList>
            <person name="Kalkreuter E."/>
            <person name="Kautsar S.A."/>
            <person name="Yang D."/>
            <person name="Bader C.D."/>
            <person name="Teijaro C.N."/>
            <person name="Fluegel L."/>
            <person name="Davis C.M."/>
            <person name="Simpson J.R."/>
            <person name="Lauterbach L."/>
            <person name="Steele A.D."/>
            <person name="Gui C."/>
            <person name="Meng S."/>
            <person name="Li G."/>
            <person name="Viehrig K."/>
            <person name="Ye F."/>
            <person name="Su P."/>
            <person name="Kiefer A.F."/>
            <person name="Nichols A."/>
            <person name="Cepeda A.J."/>
            <person name="Yan W."/>
            <person name="Fan B."/>
            <person name="Jiang Y."/>
            <person name="Adhikari A."/>
            <person name="Zheng C.-J."/>
            <person name="Schuster L."/>
            <person name="Cowan T.M."/>
            <person name="Smanski M.J."/>
            <person name="Chevrette M.G."/>
            <person name="De Carvalho L.P.S."/>
            <person name="Shen B."/>
        </authorList>
    </citation>
    <scope>NUCLEOTIDE SEQUENCE [LARGE SCALE GENOMIC DNA]</scope>
    <source>
        <strain evidence="1 2">NPDC002173</strain>
    </source>
</reference>
<dbReference type="Proteomes" id="UP001602013">
    <property type="component" value="Unassembled WGS sequence"/>
</dbReference>
<sequence>MLRLIRIAAGLLLAAGGALLIWPHTTDSPILYGRPSGCGGPEGECGGWDLRLASGETLTLPYAAERPEIAISADGHHVVYLDLAERRVLARDLRDGAVHRVTPALTPERAADLTQLTVSGDGRLFAVSSAEGTRVTDSVTGPTRTLKGLCTVSALTADLVWGTARCGPGGWETDMLVAVRRDGTGFFVGDVDGGAALSPDGGRLLTYSFDGPLIVDAVTGKKVALVKKLYCGDEVVGWLNDHELVCEKQNRYGATDIATWAWRPLTTLPNEHVPYLVLGSVEQ</sequence>
<organism evidence="1 2">
    <name type="scientific">Microtetraspora malaysiensis</name>
    <dbReference type="NCBI Taxonomy" id="161358"/>
    <lineage>
        <taxon>Bacteria</taxon>
        <taxon>Bacillati</taxon>
        <taxon>Actinomycetota</taxon>
        <taxon>Actinomycetes</taxon>
        <taxon>Streptosporangiales</taxon>
        <taxon>Streptosporangiaceae</taxon>
        <taxon>Microtetraspora</taxon>
    </lineage>
</organism>
<dbReference type="Gene3D" id="2.130.10.10">
    <property type="entry name" value="YVTN repeat-like/Quinoprotein amine dehydrogenase"/>
    <property type="match status" value="1"/>
</dbReference>
<evidence type="ECO:0008006" key="3">
    <source>
        <dbReference type="Google" id="ProtNLM"/>
    </source>
</evidence>
<name>A0ABW6SYB9_9ACTN</name>
<protein>
    <recommendedName>
        <fullName evidence="3">WD40 repeat domain-containing protein</fullName>
    </recommendedName>
</protein>
<dbReference type="EMBL" id="JBIASD010000026">
    <property type="protein sequence ID" value="MFF3670014.1"/>
    <property type="molecule type" value="Genomic_DNA"/>
</dbReference>